<comment type="caution">
    <text evidence="1">The sequence shown here is derived from an EMBL/GenBank/DDBJ whole genome shotgun (WGS) entry which is preliminary data.</text>
</comment>
<reference evidence="1" key="1">
    <citation type="submission" date="2023-04" db="EMBL/GenBank/DDBJ databases">
        <title>Draft Genome sequencing of Naganishia species isolated from polar environments using Oxford Nanopore Technology.</title>
        <authorList>
            <person name="Leo P."/>
            <person name="Venkateswaran K."/>
        </authorList>
    </citation>
    <scope>NUCLEOTIDE SEQUENCE</scope>
    <source>
        <strain evidence="1">MNA-CCFEE 5425</strain>
    </source>
</reference>
<name>A0ACC2WM44_9TREE</name>
<accession>A0ACC2WM44</accession>
<proteinExistence type="predicted"/>
<evidence type="ECO:0000313" key="1">
    <source>
        <dbReference type="EMBL" id="KAJ9112506.1"/>
    </source>
</evidence>
<protein>
    <submittedName>
        <fullName evidence="1">Uncharacterized protein</fullName>
    </submittedName>
</protein>
<dbReference type="Proteomes" id="UP001243375">
    <property type="component" value="Unassembled WGS sequence"/>
</dbReference>
<keyword evidence="2" id="KW-1185">Reference proteome</keyword>
<gene>
    <name evidence="1" type="ORF">QFC22_006253</name>
</gene>
<dbReference type="EMBL" id="JASBWU010000025">
    <property type="protein sequence ID" value="KAJ9112506.1"/>
    <property type="molecule type" value="Genomic_DNA"/>
</dbReference>
<evidence type="ECO:0000313" key="2">
    <source>
        <dbReference type="Proteomes" id="UP001243375"/>
    </source>
</evidence>
<organism evidence="1 2">
    <name type="scientific">Naganishia vaughanmartiniae</name>
    <dbReference type="NCBI Taxonomy" id="1424756"/>
    <lineage>
        <taxon>Eukaryota</taxon>
        <taxon>Fungi</taxon>
        <taxon>Dikarya</taxon>
        <taxon>Basidiomycota</taxon>
        <taxon>Agaricomycotina</taxon>
        <taxon>Tremellomycetes</taxon>
        <taxon>Filobasidiales</taxon>
        <taxon>Filobasidiaceae</taxon>
        <taxon>Naganishia</taxon>
    </lineage>
</organism>
<sequence length="192" mass="21646">MPAFQAAYRHPDVLARLQRNGWNPDILADTFTDKDDENPYKLMAVIEMLTGLKTNLLKKKEFANEEAMRLEEALGERVTNPSTAASEDVRTVQAPLFAFGTDGGLRPLWVKEKGIYIVKDCRALNDSVVEEEKVDPQGLNVQWGVKKVYASSEWFVRMDPGQDLFAFANSASARVILEKAGQAKLFDEYWAE</sequence>